<proteinExistence type="predicted"/>
<dbReference type="CDD" id="cd04895">
    <property type="entry name" value="ACT_ACR_1"/>
    <property type="match status" value="1"/>
</dbReference>
<dbReference type="Pfam" id="PF01842">
    <property type="entry name" value="ACT"/>
    <property type="match status" value="1"/>
</dbReference>
<keyword evidence="1 2" id="KW-0677">Repeat</keyword>
<dbReference type="GO" id="GO:0016597">
    <property type="term" value="F:amino acid binding"/>
    <property type="evidence" value="ECO:0007669"/>
    <property type="project" value="UniProtKB-UniRule"/>
</dbReference>
<dbReference type="InterPro" id="IPR002912">
    <property type="entry name" value="ACT_dom"/>
</dbReference>
<dbReference type="Proteomes" id="UP001418222">
    <property type="component" value="Unassembled WGS sequence"/>
</dbReference>
<dbReference type="PANTHER" id="PTHR31096">
    <property type="entry name" value="ACT DOMAIN-CONTAINING PROTEIN ACR4-RELATED"/>
    <property type="match status" value="1"/>
</dbReference>
<comment type="caution">
    <text evidence="4">The sequence shown here is derived from an EMBL/GenBank/DDBJ whole genome shotgun (WGS) entry which is preliminary data.</text>
</comment>
<name>A0AAP0BLZ9_9ASPA</name>
<dbReference type="EMBL" id="JBBWWQ010000006">
    <property type="protein sequence ID" value="KAK8944523.1"/>
    <property type="molecule type" value="Genomic_DNA"/>
</dbReference>
<reference evidence="4 6" key="1">
    <citation type="journal article" date="2022" name="Nat. Plants">
        <title>Genomes of leafy and leafless Platanthera orchids illuminate the evolution of mycoheterotrophy.</title>
        <authorList>
            <person name="Li M.H."/>
            <person name="Liu K.W."/>
            <person name="Li Z."/>
            <person name="Lu H.C."/>
            <person name="Ye Q.L."/>
            <person name="Zhang D."/>
            <person name="Wang J.Y."/>
            <person name="Li Y.F."/>
            <person name="Zhong Z.M."/>
            <person name="Liu X."/>
            <person name="Yu X."/>
            <person name="Liu D.K."/>
            <person name="Tu X.D."/>
            <person name="Liu B."/>
            <person name="Hao Y."/>
            <person name="Liao X.Y."/>
            <person name="Jiang Y.T."/>
            <person name="Sun W.H."/>
            <person name="Chen J."/>
            <person name="Chen Y.Q."/>
            <person name="Ai Y."/>
            <person name="Zhai J.W."/>
            <person name="Wu S.S."/>
            <person name="Zhou Z."/>
            <person name="Hsiao Y.Y."/>
            <person name="Wu W.L."/>
            <person name="Chen Y.Y."/>
            <person name="Lin Y.F."/>
            <person name="Hsu J.L."/>
            <person name="Li C.Y."/>
            <person name="Wang Z.W."/>
            <person name="Zhao X."/>
            <person name="Zhong W.Y."/>
            <person name="Ma X.K."/>
            <person name="Ma L."/>
            <person name="Huang J."/>
            <person name="Chen G.Z."/>
            <person name="Huang M.Z."/>
            <person name="Huang L."/>
            <person name="Peng D.H."/>
            <person name="Luo Y.B."/>
            <person name="Zou S.Q."/>
            <person name="Chen S.P."/>
            <person name="Lan S."/>
            <person name="Tsai W.C."/>
            <person name="Van de Peer Y."/>
            <person name="Liu Z.J."/>
        </authorList>
    </citation>
    <scope>NUCLEOTIDE SEQUENCE [LARGE SCALE GENOMIC DNA]</scope>
    <source>
        <strain evidence="4">Lor287</strain>
    </source>
</reference>
<evidence type="ECO:0000256" key="1">
    <source>
        <dbReference type="ARBA" id="ARBA00022737"/>
    </source>
</evidence>
<dbReference type="Pfam" id="PF24931">
    <property type="entry name" value="ACT_ACR9_3rd"/>
    <property type="match status" value="1"/>
</dbReference>
<feature type="domain" description="ACT" evidence="3">
    <location>
        <begin position="106"/>
        <end position="187"/>
    </location>
</feature>
<evidence type="ECO:0000313" key="6">
    <source>
        <dbReference type="Proteomes" id="UP001418222"/>
    </source>
</evidence>
<feature type="domain" description="ACT" evidence="3">
    <location>
        <begin position="305"/>
        <end position="382"/>
    </location>
</feature>
<dbReference type="InterPro" id="IPR040217">
    <property type="entry name" value="ACR1-12"/>
</dbReference>
<organism evidence="4 6">
    <name type="scientific">Platanthera zijinensis</name>
    <dbReference type="NCBI Taxonomy" id="2320716"/>
    <lineage>
        <taxon>Eukaryota</taxon>
        <taxon>Viridiplantae</taxon>
        <taxon>Streptophyta</taxon>
        <taxon>Embryophyta</taxon>
        <taxon>Tracheophyta</taxon>
        <taxon>Spermatophyta</taxon>
        <taxon>Magnoliopsida</taxon>
        <taxon>Liliopsida</taxon>
        <taxon>Asparagales</taxon>
        <taxon>Orchidaceae</taxon>
        <taxon>Orchidoideae</taxon>
        <taxon>Orchideae</taxon>
        <taxon>Orchidinae</taxon>
        <taxon>Platanthera</taxon>
    </lineage>
</organism>
<protein>
    <recommendedName>
        <fullName evidence="2">ACT domain-containing protein ACR</fullName>
    </recommendedName>
    <alternativeName>
        <fullName evidence="2">Protein ACT DOMAIN REPEATS</fullName>
    </alternativeName>
</protein>
<gene>
    <name evidence="4" type="ORF">KSP39_PZI008087</name>
    <name evidence="5" type="ORF">KSP39_PZI008588</name>
</gene>
<comment type="function">
    <text evidence="2">Binds amino acids.</text>
</comment>
<dbReference type="CDD" id="cd04897">
    <property type="entry name" value="ACT_ACR_3"/>
    <property type="match status" value="1"/>
</dbReference>
<keyword evidence="6" id="KW-1185">Reference proteome</keyword>
<dbReference type="AlphaFoldDB" id="A0AAP0BLZ9"/>
<evidence type="ECO:0000259" key="3">
    <source>
        <dbReference type="PROSITE" id="PS51671"/>
    </source>
</evidence>
<reference evidence="4" key="2">
    <citation type="submission" date="2024-02" db="EMBL/GenBank/DDBJ databases">
        <authorList>
            <person name="Li M.-H."/>
            <person name="Liu K.-W."/>
            <person name="Li Z."/>
            <person name="Lu H.-C."/>
            <person name="Ye Q.-L."/>
            <person name="Zhang D."/>
            <person name="Wang J.-Y."/>
            <person name="Li Y.-F."/>
            <person name="Zhong Z.-M."/>
            <person name="Liu X."/>
            <person name="Yu X."/>
            <person name="Liu D.-K."/>
            <person name="Tu X.-D."/>
            <person name="Liu B."/>
            <person name="Hao Y."/>
            <person name="Liao X.-Y."/>
            <person name="Jiang Y.-T."/>
            <person name="Sun W.-H."/>
            <person name="Chen J."/>
            <person name="Ai Y."/>
            <person name="Zhai J.-W."/>
            <person name="Wu S.-S."/>
            <person name="Zhou Z."/>
            <person name="Hsiao Y.-Y."/>
            <person name="Wu W.-L."/>
            <person name="Chen Y.-Y."/>
            <person name="Lin Y.-F."/>
            <person name="Hsu J.-L."/>
            <person name="Li C.-Y."/>
            <person name="Wang Z.-W."/>
            <person name="Zhao X."/>
            <person name="Zhong W.-Y."/>
            <person name="Ma X.-K."/>
            <person name="Ma L."/>
            <person name="Huang J."/>
            <person name="Chen G.-Z."/>
            <person name="Huang M.-Z."/>
            <person name="Huang L."/>
            <person name="Peng D.-H."/>
            <person name="Luo Y.-B."/>
            <person name="Zou S.-Q."/>
            <person name="Chen S.-P."/>
            <person name="Lan S."/>
            <person name="Tsai W.-C."/>
            <person name="Van De Peer Y."/>
            <person name="Liu Z.-J."/>
        </authorList>
    </citation>
    <scope>NUCLEOTIDE SEQUENCE</scope>
    <source>
        <strain evidence="4">Lor287</strain>
        <tissue evidence="4">Leaf</tissue>
    </source>
</reference>
<dbReference type="EMBL" id="JBBWWQ010000006">
    <property type="protein sequence ID" value="KAK8944337.1"/>
    <property type="molecule type" value="Genomic_DNA"/>
</dbReference>
<dbReference type="PROSITE" id="PS51671">
    <property type="entry name" value="ACT"/>
    <property type="match status" value="2"/>
</dbReference>
<dbReference type="SUPFAM" id="SSF55021">
    <property type="entry name" value="ACT-like"/>
    <property type="match status" value="4"/>
</dbReference>
<dbReference type="Gene3D" id="3.30.70.260">
    <property type="match status" value="1"/>
</dbReference>
<evidence type="ECO:0000256" key="2">
    <source>
        <dbReference type="RuleBase" id="RU369043"/>
    </source>
</evidence>
<evidence type="ECO:0000313" key="4">
    <source>
        <dbReference type="EMBL" id="KAK8944337.1"/>
    </source>
</evidence>
<accession>A0AAP0BLZ9</accession>
<evidence type="ECO:0000313" key="5">
    <source>
        <dbReference type="EMBL" id="KAK8944523.1"/>
    </source>
</evidence>
<sequence length="420" mass="46456">MSWPPASLDEYEKLVIRMNTPRVVIDNAVCANSTLVKVDSARKDGIFLEAVQVLTDLDLSIRKAYISSDGRWFMDVFHVTDRYGQKLTDENVISFIERSISAAGTTLELIGSDRPGLLSEIFAVLADLGCSVVEAKLWTHKGRIAALLFVKDEVSGSLVQDSEKLRRIEVRLRNVVRGATTALSSSSSAAASGTGADRRLHQMLFADRDYERSVSVQNWAERGYSIVNVQCRDRPKLLFDIVCTLTDMEYVVFHGTIDTTGDRAYQEFYIRHSDGSPISSEAERQRVIQCLQAAIDRRASEGLRLELCAADPGQGLLAEATRTFRENGLSVTRAELSTKGDLAVNVFYVTDAAGHPVERKTIEAVIERVGAGSLKAYEDRPQRAGQKRPGSDRNEPSGLLYLGSLVKRNLYNLGLIRSCT</sequence>
<dbReference type="InterPro" id="IPR045865">
    <property type="entry name" value="ACT-like_dom_sf"/>
</dbReference>
<dbReference type="PANTHER" id="PTHR31096:SF6">
    <property type="entry name" value="ACT DOMAIN-CONTAINING PROTEIN ACR8"/>
    <property type="match status" value="1"/>
</dbReference>